<reference evidence="1 2" key="2">
    <citation type="journal article" date="2024" name="Int. J. Syst. Evol. Microbiol.">
        <title>Promethearchaeum syntrophicum gen. nov., sp. nov., an anaerobic, obligately syntrophic archaeon, the first isolate of the lineage 'Asgard' archaea, and proposal of the new archaeal phylum Promethearchaeota phyl. nov. and kingdom Promethearchaeati regn. nov.</title>
        <authorList>
            <person name="Imachi H."/>
            <person name="Nobu M.K."/>
            <person name="Kato S."/>
            <person name="Takaki Y."/>
            <person name="Miyazaki M."/>
            <person name="Miyata M."/>
            <person name="Ogawara M."/>
            <person name="Saito Y."/>
            <person name="Sakai S."/>
            <person name="Tahara Y.O."/>
            <person name="Takano Y."/>
            <person name="Tasumi E."/>
            <person name="Uematsu K."/>
            <person name="Yoshimura T."/>
            <person name="Itoh T."/>
            <person name="Ohkuma M."/>
            <person name="Takai K."/>
        </authorList>
    </citation>
    <scope>NUCLEOTIDE SEQUENCE [LARGE SCALE GENOMIC DNA]</scope>
    <source>
        <strain evidence="1 2">MK-D1</strain>
    </source>
</reference>
<evidence type="ECO:0000313" key="1">
    <source>
        <dbReference type="EMBL" id="XDF89332.1"/>
    </source>
</evidence>
<reference evidence="1 2" key="1">
    <citation type="journal article" date="2020" name="Nature">
        <title>Isolation of an archaeon at the prokaryote-eukaryote interface.</title>
        <authorList>
            <person name="Imachi H."/>
            <person name="Nobu M.K."/>
            <person name="Nakahara N."/>
            <person name="Morono Y."/>
            <person name="Ogawara M."/>
            <person name="Takaki Y."/>
            <person name="Takano Y."/>
            <person name="Uematsu K."/>
            <person name="Ikuta T."/>
            <person name="Ito M."/>
            <person name="Matsui Y."/>
            <person name="Miyazaki M."/>
            <person name="Murata K."/>
            <person name="Saito Y."/>
            <person name="Sakai S."/>
            <person name="Song C."/>
            <person name="Tasumi E."/>
            <person name="Yamanaka Y."/>
            <person name="Yamaguchi T."/>
            <person name="Kamagata Y."/>
            <person name="Tamaki H."/>
            <person name="Takai K."/>
        </authorList>
    </citation>
    <scope>NUCLEOTIDE SEQUENCE [LARGE SCALE GENOMIC DNA]</scope>
    <source>
        <strain evidence="1 2">MK-D1</strain>
    </source>
</reference>
<keyword evidence="2" id="KW-1185">Reference proteome</keyword>
<name>A0AC61ZU46_9ARCH</name>
<accession>A0AC61ZU46</accession>
<evidence type="ECO:0000313" key="2">
    <source>
        <dbReference type="Proteomes" id="UP000321408"/>
    </source>
</evidence>
<dbReference type="Proteomes" id="UP000321408">
    <property type="component" value="Chromosome"/>
</dbReference>
<dbReference type="EMBL" id="CP042905">
    <property type="protein sequence ID" value="XDF89332.1"/>
    <property type="molecule type" value="Genomic_DNA"/>
</dbReference>
<gene>
    <name evidence="1" type="ORF">DSAG12_04535</name>
</gene>
<proteinExistence type="predicted"/>
<sequence length="341" mass="39843">MKELEQLNDFNMKKENNETKIYYQEDIDRIFDKILKTTEVILITHENPKYEAKINQPNAIRINLYNRVLKGSINLELLPNSIHHLKGLIIQNVPLNSLKGLPSELSSLRGITITNCPLENLKYIPNSLPNLRGITITSCNLTNLNYFPKINPNLLERLNFHHNQLTSLKGLPPELPKLKDFNVNHNNLTSLKYLPKMTTKNIWIEHNPLRTLFNVSEDLIKRFIDSTYQKTFALSPRGIQLINEYRVPFIDEFGNDAFEVHPNVLKNKIMKFYSKPISEIAEKYINHRNTITDDELDRLIWEADFEDRKFLEANLPNTDSILRKINKRLSIKLPSNLTLFK</sequence>
<protein>
    <submittedName>
        <fullName evidence="1">Uncharacterized protein</fullName>
    </submittedName>
</protein>
<organism evidence="1 2">
    <name type="scientific">Promethearchaeum syntrophicum</name>
    <dbReference type="NCBI Taxonomy" id="2594042"/>
    <lineage>
        <taxon>Archaea</taxon>
        <taxon>Promethearchaeati</taxon>
        <taxon>Promethearchaeota</taxon>
        <taxon>Promethearchaeia</taxon>
        <taxon>Promethearchaeales</taxon>
        <taxon>Promethearchaeaceae</taxon>
        <taxon>Promethearchaeum</taxon>
    </lineage>
</organism>